<feature type="region of interest" description="Disordered" evidence="1">
    <location>
        <begin position="34"/>
        <end position="59"/>
    </location>
</feature>
<evidence type="ECO:0000313" key="4">
    <source>
        <dbReference type="Proteomes" id="UP001061958"/>
    </source>
</evidence>
<keyword evidence="2" id="KW-0812">Transmembrane</keyword>
<feature type="compositionally biased region" description="Basic residues" evidence="1">
    <location>
        <begin position="44"/>
        <end position="59"/>
    </location>
</feature>
<protein>
    <submittedName>
        <fullName evidence="3">Uncharacterized protein</fullName>
    </submittedName>
</protein>
<gene>
    <name evidence="3" type="ORF">GpartN1_g3110.t1</name>
</gene>
<evidence type="ECO:0000256" key="1">
    <source>
        <dbReference type="SAM" id="MobiDB-lite"/>
    </source>
</evidence>
<dbReference type="Proteomes" id="UP001061958">
    <property type="component" value="Unassembled WGS sequence"/>
</dbReference>
<proteinExistence type="predicted"/>
<keyword evidence="2" id="KW-0472">Membrane</keyword>
<feature type="region of interest" description="Disordered" evidence="1">
    <location>
        <begin position="76"/>
        <end position="106"/>
    </location>
</feature>
<sequence length="474" mass="52852">MRNWEAGVIALSISIAASIALYVYYSRQTAFEKPAQSEEVPAKTQKKKKKRKGKNKHKVIHGEDEELDRIIAEINGSSTLPGTDDLRANQTPKGTLNEDLQDKNEERKSKIQVNKFEEDLRAAVNVSLTSIHDTGVANGPREERVLASLNQIVDPCSLDTSTRFLIAQWCHTVYCTLTTQSSVQELSAEEVERLRASLEKTYLQPAWNILKANNDSLSAEDKTRFLALQLEISCRLHDPELMIQSYNAAIAAMSDSSSPQDKLVLYASAAIIGNPEEVKRVGRQLASKELEILHTASMRESSMIDYGALYHLSVRLAEVGKSLGFEVKYEWKAYKVSKAFYRLRKGAGVAPLRPGVGEEWTEQERNEDAQLIRTGAIAHYVNPGPVKIPITGFGGRHEMVLFGYVDVTDGTEQVRHTDFYTLKRNSKDASLWVGKELVTMHALTGSRAGSKVAEGILDVQLYMQPDPDASWKVL</sequence>
<keyword evidence="2" id="KW-1133">Transmembrane helix</keyword>
<organism evidence="3 4">
    <name type="scientific">Galdieria partita</name>
    <dbReference type="NCBI Taxonomy" id="83374"/>
    <lineage>
        <taxon>Eukaryota</taxon>
        <taxon>Rhodophyta</taxon>
        <taxon>Bangiophyceae</taxon>
        <taxon>Galdieriales</taxon>
        <taxon>Galdieriaceae</taxon>
        <taxon>Galdieria</taxon>
    </lineage>
</organism>
<reference evidence="3" key="2">
    <citation type="submission" date="2022-01" db="EMBL/GenBank/DDBJ databases">
        <authorList>
            <person name="Hirooka S."/>
            <person name="Miyagishima S.Y."/>
        </authorList>
    </citation>
    <scope>NUCLEOTIDE SEQUENCE</scope>
    <source>
        <strain evidence="3">NBRC 102759</strain>
    </source>
</reference>
<dbReference type="OrthoDB" id="4290at2759"/>
<comment type="caution">
    <text evidence="3">The sequence shown here is derived from an EMBL/GenBank/DDBJ whole genome shotgun (WGS) entry which is preliminary data.</text>
</comment>
<accession>A0A9C7UPV5</accession>
<feature type="transmembrane region" description="Helical" evidence="2">
    <location>
        <begin position="6"/>
        <end position="25"/>
    </location>
</feature>
<evidence type="ECO:0000313" key="3">
    <source>
        <dbReference type="EMBL" id="GJQ11319.1"/>
    </source>
</evidence>
<dbReference type="EMBL" id="BQMJ01000023">
    <property type="protein sequence ID" value="GJQ11319.1"/>
    <property type="molecule type" value="Genomic_DNA"/>
</dbReference>
<dbReference type="AlphaFoldDB" id="A0A9C7UPV5"/>
<name>A0A9C7UPV5_9RHOD</name>
<reference evidence="3" key="1">
    <citation type="journal article" date="2022" name="Proc. Natl. Acad. Sci. U.S.A.">
        <title>Life cycle and functional genomics of the unicellular red alga Galdieria for elucidating algal and plant evolution and industrial use.</title>
        <authorList>
            <person name="Hirooka S."/>
            <person name="Itabashi T."/>
            <person name="Ichinose T.M."/>
            <person name="Onuma R."/>
            <person name="Fujiwara T."/>
            <person name="Yamashita S."/>
            <person name="Jong L.W."/>
            <person name="Tomita R."/>
            <person name="Iwane A.H."/>
            <person name="Miyagishima S.Y."/>
        </authorList>
    </citation>
    <scope>NUCLEOTIDE SEQUENCE</scope>
    <source>
        <strain evidence="3">NBRC 102759</strain>
    </source>
</reference>
<evidence type="ECO:0000256" key="2">
    <source>
        <dbReference type="SAM" id="Phobius"/>
    </source>
</evidence>
<keyword evidence="4" id="KW-1185">Reference proteome</keyword>